<proteinExistence type="predicted"/>
<name>A0A183CDB7_GLOPA</name>
<evidence type="ECO:0000313" key="2">
    <source>
        <dbReference type="WBParaSite" id="GPLIN_001087100"/>
    </source>
</evidence>
<dbReference type="Proteomes" id="UP000050741">
    <property type="component" value="Unassembled WGS sequence"/>
</dbReference>
<reference evidence="1" key="1">
    <citation type="submission" date="2013-12" db="EMBL/GenBank/DDBJ databases">
        <authorList>
            <person name="Aslett M."/>
        </authorList>
    </citation>
    <scope>NUCLEOTIDE SEQUENCE [LARGE SCALE GENOMIC DNA]</scope>
    <source>
        <strain evidence="1">Lindley</strain>
    </source>
</reference>
<evidence type="ECO:0000313" key="1">
    <source>
        <dbReference type="Proteomes" id="UP000050741"/>
    </source>
</evidence>
<dbReference type="WBParaSite" id="GPLIN_001087100">
    <property type="protein sequence ID" value="GPLIN_001087100"/>
    <property type="gene ID" value="GPLIN_001087100"/>
</dbReference>
<sequence length="347" mass="40218">MSDNVSDEEQQQQLQEIICADVWLEVFAFVSPVKLAFILALISDRFDALVDVHFKSRKWSLGWLHIHRARRGNRAQIVNRSGRRLPIPQGPLPNKVTGFEKIEISYVDQTVIKFLQRIRRLFDSSETNVAFYTFDDQSRRSWKIIWQKIWPLVNDNIGRLSVDSSELGRLRQFSPTILRDCAKLRLIDSMKLLPAFPADDNAGASSRQAVAKWLLTSREDGLPKMCFDRFHHSGKRILHGLKGSFVNASEPANFIMQIAENDYFVPFELKNNWTGERLTFRRLDVLTWLLVRCPIVREEAKWAAWEKEAIEWEGEPERNCINIDFEDSQIGDGMLDENDEGPSEPKK</sequence>
<keyword evidence="1" id="KW-1185">Reference proteome</keyword>
<protein>
    <submittedName>
        <fullName evidence="2">F-box domain-containing protein</fullName>
    </submittedName>
</protein>
<dbReference type="AlphaFoldDB" id="A0A183CDB7"/>
<reference evidence="1" key="2">
    <citation type="submission" date="2014-05" db="EMBL/GenBank/DDBJ databases">
        <title>The genome and life-stage specific transcriptomes of Globodera pallida elucidate key aspects of plant parasitism by a cyst nematode.</title>
        <authorList>
            <person name="Cotton J.A."/>
            <person name="Lilley C.J."/>
            <person name="Jones L.M."/>
            <person name="Kikuchi T."/>
            <person name="Reid A.J."/>
            <person name="Thorpe P."/>
            <person name="Tsai I.J."/>
            <person name="Beasley H."/>
            <person name="Blok V."/>
            <person name="Cock P.J.A."/>
            <person name="Van den Akker S.E."/>
            <person name="Holroyd N."/>
            <person name="Hunt M."/>
            <person name="Mantelin S."/>
            <person name="Naghra H."/>
            <person name="Pain A."/>
            <person name="Palomares-Rius J.E."/>
            <person name="Zarowiecki M."/>
            <person name="Berriman M."/>
            <person name="Jones J.T."/>
            <person name="Urwin P.E."/>
        </authorList>
    </citation>
    <scope>NUCLEOTIDE SEQUENCE [LARGE SCALE GENOMIC DNA]</scope>
    <source>
        <strain evidence="1">Lindley</strain>
    </source>
</reference>
<reference evidence="2" key="3">
    <citation type="submission" date="2016-06" db="UniProtKB">
        <authorList>
            <consortium name="WormBaseParasite"/>
        </authorList>
    </citation>
    <scope>IDENTIFICATION</scope>
</reference>
<accession>A0A183CDB7</accession>
<organism evidence="1 2">
    <name type="scientific">Globodera pallida</name>
    <name type="common">Potato cyst nematode worm</name>
    <name type="synonym">Heterodera pallida</name>
    <dbReference type="NCBI Taxonomy" id="36090"/>
    <lineage>
        <taxon>Eukaryota</taxon>
        <taxon>Metazoa</taxon>
        <taxon>Ecdysozoa</taxon>
        <taxon>Nematoda</taxon>
        <taxon>Chromadorea</taxon>
        <taxon>Rhabditida</taxon>
        <taxon>Tylenchina</taxon>
        <taxon>Tylenchomorpha</taxon>
        <taxon>Tylenchoidea</taxon>
        <taxon>Heteroderidae</taxon>
        <taxon>Heteroderinae</taxon>
        <taxon>Globodera</taxon>
    </lineage>
</organism>